<dbReference type="GO" id="GO:0005945">
    <property type="term" value="C:6-phosphofructokinase complex"/>
    <property type="evidence" value="ECO:0007669"/>
    <property type="project" value="TreeGrafter"/>
</dbReference>
<dbReference type="NCBIfam" id="NF002872">
    <property type="entry name" value="PRK03202.1"/>
    <property type="match status" value="1"/>
</dbReference>
<dbReference type="InterPro" id="IPR000023">
    <property type="entry name" value="Phosphofructokinase_dom"/>
</dbReference>
<organism evidence="10 11">
    <name type="scientific">Caldivirga maquilingensis (strain ATCC 700844 / DSM 13496 / JCM 10307 / IC-167)</name>
    <dbReference type="NCBI Taxonomy" id="397948"/>
    <lineage>
        <taxon>Archaea</taxon>
        <taxon>Thermoproteota</taxon>
        <taxon>Thermoprotei</taxon>
        <taxon>Thermoproteales</taxon>
        <taxon>Thermoproteaceae</taxon>
        <taxon>Caldivirga</taxon>
    </lineage>
</organism>
<dbReference type="GO" id="GO:0042802">
    <property type="term" value="F:identical protein binding"/>
    <property type="evidence" value="ECO:0007669"/>
    <property type="project" value="TreeGrafter"/>
</dbReference>
<keyword evidence="6 10" id="KW-0418">Kinase</keyword>
<dbReference type="EMBL" id="CP000852">
    <property type="protein sequence ID" value="ABW01482.1"/>
    <property type="molecule type" value="Genomic_DNA"/>
</dbReference>
<keyword evidence="8" id="KW-0324">Glycolysis</keyword>
<dbReference type="GO" id="GO:0005524">
    <property type="term" value="F:ATP binding"/>
    <property type="evidence" value="ECO:0007669"/>
    <property type="project" value="InterPro"/>
</dbReference>
<evidence type="ECO:0000256" key="6">
    <source>
        <dbReference type="ARBA" id="ARBA00022777"/>
    </source>
</evidence>
<dbReference type="Gene3D" id="3.40.50.460">
    <property type="entry name" value="Phosphofructokinase domain"/>
    <property type="match status" value="1"/>
</dbReference>
<dbReference type="PANTHER" id="PTHR13697:SF52">
    <property type="entry name" value="ATP-DEPENDENT 6-PHOSPHOFRUCTOKINASE 3"/>
    <property type="match status" value="1"/>
</dbReference>
<evidence type="ECO:0000256" key="5">
    <source>
        <dbReference type="ARBA" id="ARBA00022723"/>
    </source>
</evidence>
<evidence type="ECO:0000256" key="1">
    <source>
        <dbReference type="ARBA" id="ARBA00001946"/>
    </source>
</evidence>
<keyword evidence="4 10" id="KW-0808">Transferase</keyword>
<keyword evidence="5" id="KW-0479">Metal-binding</keyword>
<name>A8MCH6_CALMQ</name>
<evidence type="ECO:0000256" key="7">
    <source>
        <dbReference type="ARBA" id="ARBA00022842"/>
    </source>
</evidence>
<accession>A8MCH6</accession>
<dbReference type="GO" id="GO:0006002">
    <property type="term" value="P:fructose 6-phosphate metabolic process"/>
    <property type="evidence" value="ECO:0007669"/>
    <property type="project" value="InterPro"/>
</dbReference>
<dbReference type="AlphaFoldDB" id="A8MCH6"/>
<gene>
    <name evidence="10" type="ordered locus">Cmaq_0642</name>
</gene>
<evidence type="ECO:0000256" key="4">
    <source>
        <dbReference type="ARBA" id="ARBA00022679"/>
    </source>
</evidence>
<comment type="pathway">
    <text evidence="2">Carbohydrate degradation; glycolysis; D-glyceraldehyde 3-phosphate and glycerone phosphate from D-glucose: step 3/4.</text>
</comment>
<dbReference type="GO" id="GO:0003872">
    <property type="term" value="F:6-phosphofructokinase activity"/>
    <property type="evidence" value="ECO:0007669"/>
    <property type="project" value="UniProtKB-EC"/>
</dbReference>
<dbReference type="GO" id="GO:0048029">
    <property type="term" value="F:monosaccharide binding"/>
    <property type="evidence" value="ECO:0007669"/>
    <property type="project" value="TreeGrafter"/>
</dbReference>
<dbReference type="EC" id="2.7.1.11" evidence="10"/>
<dbReference type="RefSeq" id="WP_012185702.1">
    <property type="nucleotide sequence ID" value="NC_009954.1"/>
</dbReference>
<dbReference type="SUPFAM" id="SSF53784">
    <property type="entry name" value="Phosphofructokinase"/>
    <property type="match status" value="1"/>
</dbReference>
<sequence>MRIGILTSGGDAPGLNIAVYSFIKLAERKHELFAVFHGWEGFIDGSIRRIESTDLLPYLSMGGTALKTSRRNVFDNEDDVEKLVEAVNNYGLDCIVAIGGDGSLKASYKATELDIKVIHIPKTIDNDVFGTDFTIGFDSAVNAAVNVTESFKTTLISHERIGVVEVMGREAGWVALHTGLATMADATLIPEYPLTMDFIVNKLIEAYKIKHYALVVTAEGINVSDGIITANKHPTPNGIGYRLAELIEKTTGIETRAVSPGHSIRGVQPSAFDRVLAVNYAAKAYEAVENELCNVMVNYSESRYGYVPIHEVVGKNKLVSGGWLRLYEDFWVN</sequence>
<dbReference type="GeneID" id="5708923"/>
<keyword evidence="11" id="KW-1185">Reference proteome</keyword>
<dbReference type="OrthoDB" id="104892at2157"/>
<protein>
    <submittedName>
        <fullName evidence="10">6-phosphofructokinase</fullName>
        <ecNumber evidence="10">2.7.1.11</ecNumber>
    </submittedName>
</protein>
<keyword evidence="3" id="KW-0963">Cytoplasm</keyword>
<feature type="domain" description="Phosphofructokinase" evidence="9">
    <location>
        <begin position="2"/>
        <end position="287"/>
    </location>
</feature>
<dbReference type="eggNOG" id="arCOG03641">
    <property type="taxonomic scope" value="Archaea"/>
</dbReference>
<dbReference type="GO" id="GO:0016208">
    <property type="term" value="F:AMP binding"/>
    <property type="evidence" value="ECO:0007669"/>
    <property type="project" value="TreeGrafter"/>
</dbReference>
<dbReference type="Pfam" id="PF00365">
    <property type="entry name" value="PFK"/>
    <property type="match status" value="1"/>
</dbReference>
<comment type="cofactor">
    <cofactor evidence="1">
        <name>Mg(2+)</name>
        <dbReference type="ChEBI" id="CHEBI:18420"/>
    </cofactor>
</comment>
<dbReference type="InterPro" id="IPR012003">
    <property type="entry name" value="ATP_PFK_prok-type"/>
</dbReference>
<dbReference type="Gene3D" id="3.40.50.450">
    <property type="match status" value="1"/>
</dbReference>
<dbReference type="STRING" id="397948.Cmaq_0642"/>
<evidence type="ECO:0000256" key="3">
    <source>
        <dbReference type="ARBA" id="ARBA00022490"/>
    </source>
</evidence>
<reference evidence="10 11" key="1">
    <citation type="submission" date="2007-10" db="EMBL/GenBank/DDBJ databases">
        <title>Complete sequence of Caldivirga maquilingensis IC-167.</title>
        <authorList>
            <consortium name="US DOE Joint Genome Institute"/>
            <person name="Copeland A."/>
            <person name="Lucas S."/>
            <person name="Lapidus A."/>
            <person name="Barry K."/>
            <person name="Glavina del Rio T."/>
            <person name="Dalin E."/>
            <person name="Tice H."/>
            <person name="Pitluck S."/>
            <person name="Saunders E."/>
            <person name="Brettin T."/>
            <person name="Bruce D."/>
            <person name="Detter J.C."/>
            <person name="Han C."/>
            <person name="Schmutz J."/>
            <person name="Larimer F."/>
            <person name="Land M."/>
            <person name="Hauser L."/>
            <person name="Kyrpides N."/>
            <person name="Ivanova N."/>
            <person name="Biddle J.F."/>
            <person name="Zhang Z."/>
            <person name="Fitz-Gibbon S.T."/>
            <person name="Lowe T.M."/>
            <person name="Saltikov C."/>
            <person name="House C.H."/>
            <person name="Richardson P."/>
        </authorList>
    </citation>
    <scope>NUCLEOTIDE SEQUENCE [LARGE SCALE GENOMIC DNA]</scope>
    <source>
        <strain evidence="11">ATCC 700844 / DSM 13496 / JCM 10307 / IC-167</strain>
    </source>
</reference>
<keyword evidence="7" id="KW-0460">Magnesium</keyword>
<dbReference type="GO" id="GO:0046872">
    <property type="term" value="F:metal ion binding"/>
    <property type="evidence" value="ECO:0007669"/>
    <property type="project" value="UniProtKB-KW"/>
</dbReference>
<dbReference type="PIRSF" id="PIRSF000532">
    <property type="entry name" value="ATP_PFK_prok"/>
    <property type="match status" value="1"/>
</dbReference>
<dbReference type="PANTHER" id="PTHR13697">
    <property type="entry name" value="PHOSPHOFRUCTOKINASE"/>
    <property type="match status" value="1"/>
</dbReference>
<dbReference type="GO" id="GO:0070095">
    <property type="term" value="F:fructose-6-phosphate binding"/>
    <property type="evidence" value="ECO:0007669"/>
    <property type="project" value="TreeGrafter"/>
</dbReference>
<evidence type="ECO:0000313" key="11">
    <source>
        <dbReference type="Proteomes" id="UP000001137"/>
    </source>
</evidence>
<proteinExistence type="predicted"/>
<dbReference type="InterPro" id="IPR022953">
    <property type="entry name" value="ATP_PFK"/>
</dbReference>
<evidence type="ECO:0000259" key="9">
    <source>
        <dbReference type="Pfam" id="PF00365"/>
    </source>
</evidence>
<dbReference type="HOGENOM" id="CLU_020655_0_1_2"/>
<dbReference type="GO" id="GO:0061621">
    <property type="term" value="P:canonical glycolysis"/>
    <property type="evidence" value="ECO:0007669"/>
    <property type="project" value="TreeGrafter"/>
</dbReference>
<dbReference type="GO" id="GO:0030388">
    <property type="term" value="P:fructose 1,6-bisphosphate metabolic process"/>
    <property type="evidence" value="ECO:0007669"/>
    <property type="project" value="TreeGrafter"/>
</dbReference>
<dbReference type="Proteomes" id="UP000001137">
    <property type="component" value="Chromosome"/>
</dbReference>
<evidence type="ECO:0000256" key="8">
    <source>
        <dbReference type="ARBA" id="ARBA00023152"/>
    </source>
</evidence>
<evidence type="ECO:0000256" key="2">
    <source>
        <dbReference type="ARBA" id="ARBA00004679"/>
    </source>
</evidence>
<dbReference type="UniPathway" id="UPA00109">
    <property type="reaction ID" value="UER00182"/>
</dbReference>
<evidence type="ECO:0000313" key="10">
    <source>
        <dbReference type="EMBL" id="ABW01482.1"/>
    </source>
</evidence>
<dbReference type="PRINTS" id="PR00476">
    <property type="entry name" value="PHFRCTKINASE"/>
</dbReference>
<dbReference type="KEGG" id="cma:Cmaq_0642"/>
<dbReference type="InterPro" id="IPR035966">
    <property type="entry name" value="PKF_sf"/>
</dbReference>